<gene>
    <name evidence="1" type="ORF">CJD_A0564</name>
</gene>
<evidence type="ECO:0000313" key="2">
    <source>
        <dbReference type="Proteomes" id="UP000003188"/>
    </source>
</evidence>
<accession>B1V635</accession>
<protein>
    <submittedName>
        <fullName evidence="1">Uncharacterized protein</fullName>
    </submittedName>
</protein>
<proteinExistence type="predicted"/>
<organism evidence="1 2">
    <name type="scientific">Clostridium perfringens D str. JGS1721</name>
    <dbReference type="NCBI Taxonomy" id="488537"/>
    <lineage>
        <taxon>Bacteria</taxon>
        <taxon>Bacillati</taxon>
        <taxon>Bacillota</taxon>
        <taxon>Clostridia</taxon>
        <taxon>Eubacteriales</taxon>
        <taxon>Clostridiaceae</taxon>
        <taxon>Clostridium</taxon>
    </lineage>
</organism>
<evidence type="ECO:0000313" key="1">
    <source>
        <dbReference type="EMBL" id="EDT70716.1"/>
    </source>
</evidence>
<name>B1V635_CLOPF</name>
<dbReference type="AlphaFoldDB" id="B1V635"/>
<sequence>MLKKARSNVAIKFKNGKFDKVDKVKNESITITVTVNSQV</sequence>
<dbReference type="EMBL" id="ABOO01000040">
    <property type="protein sequence ID" value="EDT70716.1"/>
    <property type="molecule type" value="Genomic_DNA"/>
</dbReference>
<dbReference type="Proteomes" id="UP000003188">
    <property type="component" value="Unassembled WGS sequence"/>
</dbReference>
<comment type="caution">
    <text evidence="1">The sequence shown here is derived from an EMBL/GenBank/DDBJ whole genome shotgun (WGS) entry which is preliminary data.</text>
</comment>
<reference evidence="1 2" key="1">
    <citation type="submission" date="2008-03" db="EMBL/GenBank/DDBJ databases">
        <authorList>
            <person name="Paulsen I."/>
            <person name="Sebastian Y."/>
        </authorList>
    </citation>
    <scope>NUCLEOTIDE SEQUENCE [LARGE SCALE GENOMIC DNA]</scope>
    <source>
        <strain evidence="2">D str. JGS1721</strain>
    </source>
</reference>